<reference evidence="1 2" key="2">
    <citation type="submission" date="2024-02" db="EMBL/GenBank/DDBJ databases">
        <title>The Genome Sequence of Enterococcus sp. DIV0159.</title>
        <authorList>
            <person name="Earl A."/>
            <person name="Manson A."/>
            <person name="Gilmore M."/>
            <person name="Sanders J."/>
            <person name="Shea T."/>
            <person name="Howe W."/>
            <person name="Livny J."/>
            <person name="Cuomo C."/>
            <person name="Neafsey D."/>
            <person name="Birren B."/>
        </authorList>
    </citation>
    <scope>NUCLEOTIDE SEQUENCE [LARGE SCALE GENOMIC DNA]</scope>
    <source>
        <strain evidence="1 2">665A</strain>
    </source>
</reference>
<sequence length="48" mass="5336">MDFIDRLKDSINSIPDLPIKLKKGYLLDDSLVIYPLPGGSVITDITTM</sequence>
<evidence type="ECO:0000313" key="1">
    <source>
        <dbReference type="EMBL" id="MEO1772991.1"/>
    </source>
</evidence>
<organism evidence="1 2">
    <name type="scientific">Candidatus Enterococcus ferrettii</name>
    <dbReference type="NCBI Taxonomy" id="2815324"/>
    <lineage>
        <taxon>Bacteria</taxon>
        <taxon>Bacillati</taxon>
        <taxon>Bacillota</taxon>
        <taxon>Bacilli</taxon>
        <taxon>Lactobacillales</taxon>
        <taxon>Enterococcaceae</taxon>
        <taxon>Enterococcus</taxon>
    </lineage>
</organism>
<proteinExistence type="predicted"/>
<dbReference type="Proteomes" id="UP000664357">
    <property type="component" value="Unassembled WGS sequence"/>
</dbReference>
<keyword evidence="2" id="KW-1185">Reference proteome</keyword>
<accession>A0ABV0EWR2</accession>
<protein>
    <submittedName>
        <fullName evidence="1">Uncharacterized protein</fullName>
    </submittedName>
</protein>
<evidence type="ECO:0000313" key="2">
    <source>
        <dbReference type="Proteomes" id="UP000664357"/>
    </source>
</evidence>
<comment type="caution">
    <text evidence="1">The sequence shown here is derived from an EMBL/GenBank/DDBJ whole genome shotgun (WGS) entry which is preliminary data.</text>
</comment>
<gene>
    <name evidence="1" type="ORF">JZO67_004974</name>
</gene>
<dbReference type="EMBL" id="JAFREL020000006">
    <property type="protein sequence ID" value="MEO1772991.1"/>
    <property type="molecule type" value="Genomic_DNA"/>
</dbReference>
<name>A0ABV0EWR2_9ENTE</name>
<reference evidence="1 2" key="1">
    <citation type="submission" date="2021-03" db="EMBL/GenBank/DDBJ databases">
        <authorList>
            <person name="Gilmore M.S."/>
            <person name="Schwartzman J."/>
            <person name="Van Tyne D."/>
            <person name="Martin M."/>
            <person name="Earl A.M."/>
            <person name="Manson A.L."/>
            <person name="Straub T."/>
            <person name="Salamzade R."/>
            <person name="Saavedra J."/>
            <person name="Lebreton F."/>
            <person name="Prichula J."/>
            <person name="Schaufler K."/>
            <person name="Gaca A."/>
            <person name="Sgardioli B."/>
            <person name="Wagenaar J."/>
            <person name="Strong T."/>
        </authorList>
    </citation>
    <scope>NUCLEOTIDE SEQUENCE [LARGE SCALE GENOMIC DNA]</scope>
    <source>
        <strain evidence="1 2">665A</strain>
    </source>
</reference>